<reference evidence="2" key="2">
    <citation type="submission" date="2025-09" db="UniProtKB">
        <authorList>
            <consortium name="Ensembl"/>
        </authorList>
    </citation>
    <scope>IDENTIFICATION</scope>
</reference>
<name>A0A3Q2XY07_HIPCM</name>
<dbReference type="Pfam" id="PF13287">
    <property type="entry name" value="Fn3_assoc"/>
    <property type="match status" value="1"/>
</dbReference>
<dbReference type="GeneTree" id="ENSGT00390000000549"/>
<evidence type="ECO:0000256" key="1">
    <source>
        <dbReference type="SAM" id="MobiDB-lite"/>
    </source>
</evidence>
<dbReference type="InterPro" id="IPR052481">
    <property type="entry name" value="DZAN1"/>
</dbReference>
<reference evidence="2" key="1">
    <citation type="submission" date="2025-08" db="UniProtKB">
        <authorList>
            <consortium name="Ensembl"/>
        </authorList>
    </citation>
    <scope>IDENTIFICATION</scope>
</reference>
<organism evidence="2 3">
    <name type="scientific">Hippocampus comes</name>
    <name type="common">Tiger tail seahorse</name>
    <dbReference type="NCBI Taxonomy" id="109280"/>
    <lineage>
        <taxon>Eukaryota</taxon>
        <taxon>Metazoa</taxon>
        <taxon>Chordata</taxon>
        <taxon>Craniata</taxon>
        <taxon>Vertebrata</taxon>
        <taxon>Euteleostomi</taxon>
        <taxon>Actinopterygii</taxon>
        <taxon>Neopterygii</taxon>
        <taxon>Teleostei</taxon>
        <taxon>Neoteleostei</taxon>
        <taxon>Acanthomorphata</taxon>
        <taxon>Syngnathiaria</taxon>
        <taxon>Syngnathiformes</taxon>
        <taxon>Syngnathoidei</taxon>
        <taxon>Syngnathidae</taxon>
        <taxon>Hippocampus</taxon>
    </lineage>
</organism>
<dbReference type="Ensembl" id="ENSHCOT00000015408.1">
    <property type="protein sequence ID" value="ENSHCOP00000009307.1"/>
    <property type="gene ID" value="ENSHCOG00000011726.1"/>
</dbReference>
<protein>
    <submittedName>
        <fullName evidence="2">Uncharacterized protein</fullName>
    </submittedName>
</protein>
<dbReference type="PANTHER" id="PTHR16058:SF4">
    <property type="entry name" value="DOUBLE ZINC RIBBON AND ANKYRIN REPEAT-CONTAINING PROTEIN 1"/>
    <property type="match status" value="1"/>
</dbReference>
<dbReference type="OMA" id="KSTEEMC"/>
<evidence type="ECO:0000313" key="3">
    <source>
        <dbReference type="Proteomes" id="UP000264820"/>
    </source>
</evidence>
<proteinExistence type="predicted"/>
<feature type="region of interest" description="Disordered" evidence="1">
    <location>
        <begin position="116"/>
        <end position="153"/>
    </location>
</feature>
<dbReference type="PANTHER" id="PTHR16058">
    <property type="entry name" value="DOUBLE ZINC RIBBON AND ANKYRIN REPEAT-CONTAINING PROTEIN 1"/>
    <property type="match status" value="1"/>
</dbReference>
<keyword evidence="3" id="KW-1185">Reference proteome</keyword>
<dbReference type="AlphaFoldDB" id="A0A3Q2XY07"/>
<dbReference type="Proteomes" id="UP000264820">
    <property type="component" value="Unplaced"/>
</dbReference>
<evidence type="ECO:0000313" key="2">
    <source>
        <dbReference type="Ensembl" id="ENSHCOP00000009307.1"/>
    </source>
</evidence>
<dbReference type="InterPro" id="IPR026876">
    <property type="entry name" value="Fn3_assoc_repeat"/>
</dbReference>
<sequence length="153" mass="16289">MTAGAVAAPRIIPIVRGNKATSKNHIDTNTLVCIQSDTGQARLLYTLDGSEPAREAPSGSGSGGRRYLSPFLLPGGRVCVRAVAATSDGRESATVTKVFVVREAEPLQQVINRSLRRSRARRITQPPLRSSFPGGDSGPRLAPRRCDLAPASR</sequence>
<accession>A0A3Q2XY07</accession>